<protein>
    <submittedName>
        <fullName evidence="1">Uncharacterized protein</fullName>
    </submittedName>
</protein>
<dbReference type="AlphaFoldDB" id="A0A6H1ZLV5"/>
<proteinExistence type="predicted"/>
<sequence length="85" mass="9857">MWIGKKEYYEIKSRLASLERQMKGGIYVKVKGIKEPRPYNALSAYMDPSYKYIGIEKAIQLIIEHLQLEYTANKISPESLDKLSS</sequence>
<dbReference type="EMBL" id="MT144108">
    <property type="protein sequence ID" value="QJA48906.1"/>
    <property type="molecule type" value="Genomic_DNA"/>
</dbReference>
<accession>A0A6H1ZLV5</accession>
<name>A0A6H1ZLV5_9ZZZZ</name>
<organism evidence="1">
    <name type="scientific">viral metagenome</name>
    <dbReference type="NCBI Taxonomy" id="1070528"/>
    <lineage>
        <taxon>unclassified sequences</taxon>
        <taxon>metagenomes</taxon>
        <taxon>organismal metagenomes</taxon>
    </lineage>
</organism>
<reference evidence="1" key="1">
    <citation type="submission" date="2020-03" db="EMBL/GenBank/DDBJ databases">
        <title>The deep terrestrial virosphere.</title>
        <authorList>
            <person name="Holmfeldt K."/>
            <person name="Nilsson E."/>
            <person name="Simone D."/>
            <person name="Lopez-Fernandez M."/>
            <person name="Wu X."/>
            <person name="de Brujin I."/>
            <person name="Lundin D."/>
            <person name="Andersson A."/>
            <person name="Bertilsson S."/>
            <person name="Dopson M."/>
        </authorList>
    </citation>
    <scope>NUCLEOTIDE SEQUENCE</scope>
    <source>
        <strain evidence="1">TM448A01190</strain>
    </source>
</reference>
<gene>
    <name evidence="1" type="ORF">TM448A01190_0018</name>
</gene>
<evidence type="ECO:0000313" key="1">
    <source>
        <dbReference type="EMBL" id="QJA48906.1"/>
    </source>
</evidence>